<sequence>MTEEFVDGFRDSALARKLAGKLRSLDIGRPMTIMHVCGTHEHAIARAGIRSFLPEGLRLVAGPGCPVCVCPARDIDLAVAASRRKGFIVATFGDMFRVPASISSLEEERAAGRDVRIVYSPLDAVRLAREHPDREVVFVAVGFETTAGPIAAALRDDPPANLAVIPSLRLIPPALGFLLDAGIGPVEGFILPGHVSTVLGREGYAFLESKRGAHGVIAGFEPVDLLSAVITLVEMILSAGTPEVVNQYTRVVSEEGNRRARDLISSVFVEADSEWRGIGAIPRSGLVPAPGFSRLDAVRRHHLEPETPPVDVRPGCLCHEVILGKTEPEDCPLFGSGCTPRRPRGPCMVSSEGTCRARYQYRSADGTGRN</sequence>
<dbReference type="PANTHER" id="PTHR30149">
    <property type="entry name" value="HYDROGENASE PROTEIN ASSEMBLY PROTEIN HYPD"/>
    <property type="match status" value="1"/>
</dbReference>
<dbReference type="GO" id="GO:0051604">
    <property type="term" value="P:protein maturation"/>
    <property type="evidence" value="ECO:0007669"/>
    <property type="project" value="TreeGrafter"/>
</dbReference>
<dbReference type="PANTHER" id="PTHR30149:SF0">
    <property type="entry name" value="HYDROGENASE MATURATION FACTOR HYPD"/>
    <property type="match status" value="1"/>
</dbReference>
<dbReference type="Gene3D" id="3.40.50.11750">
    <property type="entry name" value="HypD, alpha/beta domain 1"/>
    <property type="match status" value="2"/>
</dbReference>
<dbReference type="GO" id="GO:0051539">
    <property type="term" value="F:4 iron, 4 sulfur cluster binding"/>
    <property type="evidence" value="ECO:0007669"/>
    <property type="project" value="TreeGrafter"/>
</dbReference>
<dbReference type="InterPro" id="IPR042243">
    <property type="entry name" value="HypD_1"/>
</dbReference>
<dbReference type="AlphaFoldDB" id="A0A7V2AVZ3"/>
<proteinExistence type="inferred from homology"/>
<reference evidence="4" key="1">
    <citation type="journal article" date="2020" name="mSystems">
        <title>Genome- and Community-Level Interaction Insights into Carbon Utilization and Element Cycling Functions of Hydrothermarchaeota in Hydrothermal Sediment.</title>
        <authorList>
            <person name="Zhou Z."/>
            <person name="Liu Y."/>
            <person name="Xu W."/>
            <person name="Pan J."/>
            <person name="Luo Z.H."/>
            <person name="Li M."/>
        </authorList>
    </citation>
    <scope>NUCLEOTIDE SEQUENCE [LARGE SCALE GENOMIC DNA]</scope>
    <source>
        <strain evidence="4">SpSt-1233</strain>
    </source>
</reference>
<dbReference type="Pfam" id="PF01924">
    <property type="entry name" value="HypD"/>
    <property type="match status" value="1"/>
</dbReference>
<dbReference type="Proteomes" id="UP000886069">
    <property type="component" value="Unassembled WGS sequence"/>
</dbReference>
<dbReference type="NCBIfam" id="TIGR00075">
    <property type="entry name" value="hypD"/>
    <property type="match status" value="1"/>
</dbReference>
<dbReference type="Gene3D" id="6.10.20.100">
    <property type="match status" value="1"/>
</dbReference>
<keyword evidence="2" id="KW-0479">Metal-binding</keyword>
<evidence type="ECO:0000313" key="4">
    <source>
        <dbReference type="EMBL" id="HER44274.1"/>
    </source>
</evidence>
<organism evidence="4">
    <name type="scientific">Eiseniibacteriota bacterium</name>
    <dbReference type="NCBI Taxonomy" id="2212470"/>
    <lineage>
        <taxon>Bacteria</taxon>
        <taxon>Candidatus Eiseniibacteriota</taxon>
    </lineage>
</organism>
<gene>
    <name evidence="4" type="primary">hypD</name>
    <name evidence="4" type="ORF">ENO08_07435</name>
</gene>
<accession>A0A7V2AVZ3</accession>
<dbReference type="EMBL" id="DSEC01000535">
    <property type="protein sequence ID" value="HER44274.1"/>
    <property type="molecule type" value="Genomic_DNA"/>
</dbReference>
<dbReference type="InterPro" id="IPR002780">
    <property type="entry name" value="Hyd_form_HypD"/>
</dbReference>
<dbReference type="GO" id="GO:0070025">
    <property type="term" value="F:carbon monoxide binding"/>
    <property type="evidence" value="ECO:0007669"/>
    <property type="project" value="TreeGrafter"/>
</dbReference>
<dbReference type="PIRSF" id="PIRSF005622">
    <property type="entry name" value="Hydrgn_mat_hypD"/>
    <property type="match status" value="1"/>
</dbReference>
<dbReference type="InterPro" id="IPR042244">
    <property type="entry name" value="HypD_2_sf"/>
</dbReference>
<evidence type="ECO:0000256" key="1">
    <source>
        <dbReference type="ARBA" id="ARBA00007888"/>
    </source>
</evidence>
<keyword evidence="3" id="KW-0408">Iron</keyword>
<evidence type="ECO:0000256" key="3">
    <source>
        <dbReference type="ARBA" id="ARBA00023004"/>
    </source>
</evidence>
<name>A0A7V2AVZ3_UNCEI</name>
<comment type="similarity">
    <text evidence="1">Belongs to the HypD family.</text>
</comment>
<dbReference type="GO" id="GO:0005506">
    <property type="term" value="F:iron ion binding"/>
    <property type="evidence" value="ECO:0007669"/>
    <property type="project" value="TreeGrafter"/>
</dbReference>
<evidence type="ECO:0000256" key="2">
    <source>
        <dbReference type="ARBA" id="ARBA00022723"/>
    </source>
</evidence>
<comment type="caution">
    <text evidence="4">The sequence shown here is derived from an EMBL/GenBank/DDBJ whole genome shotgun (WGS) entry which is preliminary data.</text>
</comment>
<protein>
    <submittedName>
        <fullName evidence="4">Hydrogenase formation protein HypD</fullName>
    </submittedName>
</protein>